<reference evidence="4" key="1">
    <citation type="submission" date="2019-06" db="EMBL/GenBank/DDBJ databases">
        <title>Draft genome sequence of the griseofulvin-producing fungus Xylaria cubensis strain G536.</title>
        <authorList>
            <person name="Mead M.E."/>
            <person name="Raja H.A."/>
            <person name="Steenwyk J.L."/>
            <person name="Knowles S.L."/>
            <person name="Oberlies N.H."/>
            <person name="Rokas A."/>
        </authorList>
    </citation>
    <scope>NUCLEOTIDE SEQUENCE [LARGE SCALE GENOMIC DNA]</scope>
    <source>
        <strain evidence="4">G536</strain>
    </source>
</reference>
<sequence length="415" mass="47427">MGSKKNSERDMEESSQTPRRAETSHNPPQTPKIEEIDDEINMKHHLQVVRQKLKAADAAYEAKQATMRELSWQDGSLEMTRGQFQEEVKRLEEDIGALLVERVHIRTSTNQLAAKEVDTERWNKLAHAEDWSYIDLLASRLKEPSGSTVTMKNPRNADKQARWRKAVIKAYGVESSNGRSVWCPISQRYELVQSITAAHIVRYNVGEPAAVHLFGPLNDLDGHIWSIRNGIPFCSVYEEMLDDGKIAIVPTKDGKGLMVVVLDEAERSEPSNPNDPIPLGQALHGRILKFLNDCRPAMKYLYFCFAMNLLRRQKFEVDGWWKDRIAYADTPFFPTPGKWVRETTLRKLAIRVGHLPIDEADDFVATTRGSKPEDPFQEGEAAVGEEEKDDEEKEEVFTSYLHYTYQDQRTAPEPD</sequence>
<feature type="domain" description="HNH nuclease" evidence="2">
    <location>
        <begin position="183"/>
        <end position="249"/>
    </location>
</feature>
<accession>A0A553HZY0</accession>
<dbReference type="OrthoDB" id="5386595at2759"/>
<evidence type="ECO:0000259" key="2">
    <source>
        <dbReference type="Pfam" id="PF13391"/>
    </source>
</evidence>
<proteinExistence type="predicted"/>
<dbReference type="InterPro" id="IPR003615">
    <property type="entry name" value="HNH_nuc"/>
</dbReference>
<dbReference type="AlphaFoldDB" id="A0A553HZY0"/>
<name>A0A553HZY0_9PEZI</name>
<dbReference type="Proteomes" id="UP000319160">
    <property type="component" value="Unassembled WGS sequence"/>
</dbReference>
<feature type="region of interest" description="Disordered" evidence="1">
    <location>
        <begin position="366"/>
        <end position="392"/>
    </location>
</feature>
<protein>
    <recommendedName>
        <fullName evidence="2">HNH nuclease domain-containing protein</fullName>
    </recommendedName>
</protein>
<dbReference type="STRING" id="2512241.A0A553HZY0"/>
<dbReference type="Pfam" id="PF13391">
    <property type="entry name" value="HNH_2"/>
    <property type="match status" value="1"/>
</dbReference>
<feature type="region of interest" description="Disordered" evidence="1">
    <location>
        <begin position="1"/>
        <end position="32"/>
    </location>
</feature>
<dbReference type="EMBL" id="VFLP01000028">
    <property type="protein sequence ID" value="TRX93510.1"/>
    <property type="molecule type" value="Genomic_DNA"/>
</dbReference>
<evidence type="ECO:0000313" key="3">
    <source>
        <dbReference type="EMBL" id="TRX93510.1"/>
    </source>
</evidence>
<gene>
    <name evidence="3" type="ORF">FHL15_005482</name>
</gene>
<evidence type="ECO:0000313" key="4">
    <source>
        <dbReference type="Proteomes" id="UP000319160"/>
    </source>
</evidence>
<comment type="caution">
    <text evidence="3">The sequence shown here is derived from an EMBL/GenBank/DDBJ whole genome shotgun (WGS) entry which is preliminary data.</text>
</comment>
<feature type="compositionally biased region" description="Acidic residues" evidence="1">
    <location>
        <begin position="383"/>
        <end position="392"/>
    </location>
</feature>
<keyword evidence="4" id="KW-1185">Reference proteome</keyword>
<evidence type="ECO:0000256" key="1">
    <source>
        <dbReference type="SAM" id="MobiDB-lite"/>
    </source>
</evidence>
<organism evidence="3 4">
    <name type="scientific">Xylaria flabelliformis</name>
    <dbReference type="NCBI Taxonomy" id="2512241"/>
    <lineage>
        <taxon>Eukaryota</taxon>
        <taxon>Fungi</taxon>
        <taxon>Dikarya</taxon>
        <taxon>Ascomycota</taxon>
        <taxon>Pezizomycotina</taxon>
        <taxon>Sordariomycetes</taxon>
        <taxon>Xylariomycetidae</taxon>
        <taxon>Xylariales</taxon>
        <taxon>Xylariaceae</taxon>
        <taxon>Xylaria</taxon>
    </lineage>
</organism>